<evidence type="ECO:0000313" key="1">
    <source>
        <dbReference type="EMBL" id="BBX68846.1"/>
    </source>
</evidence>
<dbReference type="Proteomes" id="UP000466514">
    <property type="component" value="Chromosome"/>
</dbReference>
<protein>
    <submittedName>
        <fullName evidence="1">Uncharacterized protein</fullName>
    </submittedName>
</protein>
<reference evidence="1 2" key="1">
    <citation type="journal article" date="2019" name="Emerg. Microbes Infect.">
        <title>Comprehensive subspecies identification of 175 nontuberculous mycobacteria species based on 7547 genomic profiles.</title>
        <authorList>
            <person name="Matsumoto Y."/>
            <person name="Kinjo T."/>
            <person name="Motooka D."/>
            <person name="Nabeya D."/>
            <person name="Jung N."/>
            <person name="Uechi K."/>
            <person name="Horii T."/>
            <person name="Iida T."/>
            <person name="Fujita J."/>
            <person name="Nakamura S."/>
        </authorList>
    </citation>
    <scope>NUCLEOTIDE SEQUENCE [LARGE SCALE GENOMIC DNA]</scope>
    <source>
        <strain evidence="1 2">JCM 13323</strain>
    </source>
</reference>
<dbReference type="AlphaFoldDB" id="A0A7I7M9Y4"/>
<evidence type="ECO:0000313" key="2">
    <source>
        <dbReference type="Proteomes" id="UP000466514"/>
    </source>
</evidence>
<gene>
    <name evidence="1" type="ORF">MPSYJ_23070</name>
</gene>
<organism evidence="1 2">
    <name type="scientific">Mycolicibacterium psychrotolerans</name>
    <dbReference type="NCBI Taxonomy" id="216929"/>
    <lineage>
        <taxon>Bacteria</taxon>
        <taxon>Bacillati</taxon>
        <taxon>Actinomycetota</taxon>
        <taxon>Actinomycetes</taxon>
        <taxon>Mycobacteriales</taxon>
        <taxon>Mycobacteriaceae</taxon>
        <taxon>Mycolicibacterium</taxon>
    </lineage>
</organism>
<proteinExistence type="predicted"/>
<dbReference type="EMBL" id="AP022574">
    <property type="protein sequence ID" value="BBX68846.1"/>
    <property type="molecule type" value="Genomic_DNA"/>
</dbReference>
<accession>A0A7I7M9Y4</accession>
<sequence>MTGIKEGILFGPDQQNLRWKNLKDDEPGAMFDTIGQEVFPFLRGLRGDGSTYSEHMKDARFTIPTASASASMSITSWASLSRGTYTRSLTRTTTSATFRPPAEPRQACCR</sequence>
<name>A0A7I7M9Y4_9MYCO</name>
<dbReference type="KEGG" id="mpsc:MPSYJ_23070"/>
<keyword evidence="2" id="KW-1185">Reference proteome</keyword>